<organism evidence="1 2">
    <name type="scientific">Astathelohania contejeani</name>
    <dbReference type="NCBI Taxonomy" id="164912"/>
    <lineage>
        <taxon>Eukaryota</taxon>
        <taxon>Fungi</taxon>
        <taxon>Fungi incertae sedis</taxon>
        <taxon>Microsporidia</taxon>
        <taxon>Astathelohaniidae</taxon>
        <taxon>Astathelohania</taxon>
    </lineage>
</organism>
<dbReference type="Proteomes" id="UP001516464">
    <property type="component" value="Unassembled WGS sequence"/>
</dbReference>
<name>A0ABQ7I182_9MICR</name>
<comment type="caution">
    <text evidence="1">The sequence shown here is derived from an EMBL/GenBank/DDBJ whole genome shotgun (WGS) entry which is preliminary data.</text>
</comment>
<reference evidence="1 2" key="1">
    <citation type="submission" date="2019-01" db="EMBL/GenBank/DDBJ databases">
        <title>Genomes sequencing and comparative genomics of infectious freshwater microsporidia, Cucumispora dikerogammari and Thelohania contejeani.</title>
        <authorList>
            <person name="Cormier A."/>
            <person name="Giraud I."/>
            <person name="Wattier R."/>
            <person name="Teixeira M."/>
            <person name="Grandjean F."/>
            <person name="Rigaud T."/>
            <person name="Cordaux R."/>
        </authorList>
    </citation>
    <scope>NUCLEOTIDE SEQUENCE [LARGE SCALE GENOMIC DNA]</scope>
    <source>
        <strain evidence="1">T1</strain>
        <tissue evidence="1">Spores</tissue>
    </source>
</reference>
<protein>
    <submittedName>
        <fullName evidence="1">Uncharacterized protein</fullName>
    </submittedName>
</protein>
<accession>A0ABQ7I182</accession>
<proteinExistence type="predicted"/>
<sequence>MKAQNNNNFMTEKEKQYVEYCLKRSINYSHNHTHYSTIFSLDKQKKNGISMEGAIKKNLNMERKKEKKIEPEEVKKILNDVLVKTTKKSKKIPRYKYENQMLPSDISKKLKLEEINDILIKFKYFENSRDQINEIPCIIREHIRDFVQMPKFYSFLSRFFSSDADESLKRLVISYFYYNVDWIKATPEFKNFINNTFQLFPKIEGLEDDSFFHNIKNIATIMLASVLILNNPEFSTKLYEGIIENPNQLFNKEIETYSWQFLALLMEHLNVNQRKNVIVTFRDQIIDTSLSNDKERIEHLELFLNSLGMSHSELI</sequence>
<keyword evidence="2" id="KW-1185">Reference proteome</keyword>
<dbReference type="EMBL" id="SBIQ01000025">
    <property type="protein sequence ID" value="KAF7684176.1"/>
    <property type="molecule type" value="Genomic_DNA"/>
</dbReference>
<evidence type="ECO:0000313" key="2">
    <source>
        <dbReference type="Proteomes" id="UP001516464"/>
    </source>
</evidence>
<gene>
    <name evidence="1" type="ORF">TCON_0622</name>
</gene>
<evidence type="ECO:0000313" key="1">
    <source>
        <dbReference type="EMBL" id="KAF7684176.1"/>
    </source>
</evidence>